<proteinExistence type="predicted"/>
<dbReference type="eggNOG" id="COG2188">
    <property type="taxonomic scope" value="Bacteria"/>
</dbReference>
<sequence>MPAGKFQIIYKDIKTKIENSTYPFGTLLPSETQFTDTYQCSRNTVRRALSILASEGYVQTMHGKGVQVIYRPLQKSTFTIGGIETFSESARRNHLDAYTRVIQFTDLVTDEHLSRRTGFAVGTRVLFIQRIRFLNEKPVIFDINIFRASEVQGLTPAIAGKSIYHYLEDQLGMQIVTSKRRITAERATQVDTKYLDLSDYDFVSVITGQTYNSNGVMFEWSQSRHHPEYFCFYDTATRNKMAPERFG</sequence>
<dbReference type="GO" id="GO:0003700">
    <property type="term" value="F:DNA-binding transcription factor activity"/>
    <property type="evidence" value="ECO:0007669"/>
    <property type="project" value="InterPro"/>
</dbReference>
<dbReference type="SUPFAM" id="SSF64288">
    <property type="entry name" value="Chorismate lyase-like"/>
    <property type="match status" value="1"/>
</dbReference>
<keyword evidence="2" id="KW-0238">DNA-binding</keyword>
<dbReference type="InterPro" id="IPR028978">
    <property type="entry name" value="Chorismate_lyase_/UTRA_dom_sf"/>
</dbReference>
<protein>
    <submittedName>
        <fullName evidence="5">Transcriptional regulator</fullName>
    </submittedName>
</protein>
<reference evidence="5 6" key="1">
    <citation type="submission" date="2010-08" db="EMBL/GenBank/DDBJ databases">
        <authorList>
            <consortium name="US DOE Joint Genome Institute (JGI-PGF)"/>
            <person name="Lucas S."/>
            <person name="Copeland A."/>
            <person name="Lapidus A."/>
            <person name="Cheng J.-F."/>
            <person name="Bruce D."/>
            <person name="Goodwin L."/>
            <person name="Pitluck S."/>
            <person name="Land M.L."/>
            <person name="Hauser L."/>
            <person name="Chang Y.-J."/>
            <person name="Anderson I.J."/>
            <person name="Johnson E."/>
            <person name="Mulhopadhyay B."/>
            <person name="Kyrpides N."/>
            <person name="Woyke T.J."/>
        </authorList>
    </citation>
    <scope>NUCLEOTIDE SEQUENCE [LARGE SCALE GENOMIC DNA]</scope>
    <source>
        <strain evidence="5 6">6</strain>
    </source>
</reference>
<keyword evidence="3" id="KW-0804">Transcription</keyword>
<organism evidence="5 6">
    <name type="scientific">Eubacterium cellulosolvens (strain ATCC 43171 / JCM 9499 / 6)</name>
    <name type="common">Cillobacterium cellulosolvens</name>
    <dbReference type="NCBI Taxonomy" id="633697"/>
    <lineage>
        <taxon>Bacteria</taxon>
        <taxon>Bacillati</taxon>
        <taxon>Bacillota</taxon>
        <taxon>Clostridia</taxon>
        <taxon>Eubacteriales</taxon>
        <taxon>Eubacteriaceae</taxon>
        <taxon>Eubacterium</taxon>
    </lineage>
</organism>
<evidence type="ECO:0000259" key="4">
    <source>
        <dbReference type="PROSITE" id="PS50949"/>
    </source>
</evidence>
<dbReference type="InterPro" id="IPR050679">
    <property type="entry name" value="Bact_HTH_transcr_reg"/>
</dbReference>
<dbReference type="EMBL" id="CM001487">
    <property type="protein sequence ID" value="EIM56832.1"/>
    <property type="molecule type" value="Genomic_DNA"/>
</dbReference>
<feature type="domain" description="HTH gntR-type" evidence="4">
    <location>
        <begin position="3"/>
        <end position="71"/>
    </location>
</feature>
<dbReference type="HOGENOM" id="CLU_063236_5_2_9"/>
<dbReference type="Pfam" id="PF07702">
    <property type="entry name" value="UTRA"/>
    <property type="match status" value="1"/>
</dbReference>
<dbReference type="OrthoDB" id="9816541at2"/>
<dbReference type="CDD" id="cd07377">
    <property type="entry name" value="WHTH_GntR"/>
    <property type="match status" value="1"/>
</dbReference>
<evidence type="ECO:0000313" key="6">
    <source>
        <dbReference type="Proteomes" id="UP000005753"/>
    </source>
</evidence>
<name>I5ASQ9_EUBC6</name>
<dbReference type="GO" id="GO:0045892">
    <property type="term" value="P:negative regulation of DNA-templated transcription"/>
    <property type="evidence" value="ECO:0007669"/>
    <property type="project" value="TreeGrafter"/>
</dbReference>
<dbReference type="Proteomes" id="UP000005753">
    <property type="component" value="Chromosome"/>
</dbReference>
<dbReference type="PROSITE" id="PS50949">
    <property type="entry name" value="HTH_GNTR"/>
    <property type="match status" value="1"/>
</dbReference>
<reference evidence="5 6" key="2">
    <citation type="submission" date="2012-02" db="EMBL/GenBank/DDBJ databases">
        <title>Improved High-Quality Draft sequence of Eubacterium cellulosolvens 6.</title>
        <authorList>
            <consortium name="US DOE Joint Genome Institute"/>
            <person name="Lucas S."/>
            <person name="Han J."/>
            <person name="Lapidus A."/>
            <person name="Cheng J.-F."/>
            <person name="Goodwin L."/>
            <person name="Pitluck S."/>
            <person name="Peters L."/>
            <person name="Mikhailova N."/>
            <person name="Gu W."/>
            <person name="Detter J.C."/>
            <person name="Han C."/>
            <person name="Tapia R."/>
            <person name="Land M."/>
            <person name="Hauser L."/>
            <person name="Kyrpides N."/>
            <person name="Ivanova N."/>
            <person name="Pagani I."/>
            <person name="Johnson E."/>
            <person name="Mukhopadhyay B."/>
            <person name="Anderson I."/>
            <person name="Woyke T."/>
        </authorList>
    </citation>
    <scope>NUCLEOTIDE SEQUENCE [LARGE SCALE GENOMIC DNA]</scope>
    <source>
        <strain evidence="5 6">6</strain>
    </source>
</reference>
<dbReference type="InterPro" id="IPR011663">
    <property type="entry name" value="UTRA"/>
</dbReference>
<dbReference type="Gene3D" id="3.40.1410.10">
    <property type="entry name" value="Chorismate lyase-like"/>
    <property type="match status" value="1"/>
</dbReference>
<dbReference type="Gene3D" id="1.10.10.10">
    <property type="entry name" value="Winged helix-like DNA-binding domain superfamily/Winged helix DNA-binding domain"/>
    <property type="match status" value="1"/>
</dbReference>
<accession>I5ASQ9</accession>
<dbReference type="InterPro" id="IPR000524">
    <property type="entry name" value="Tscrpt_reg_HTH_GntR"/>
</dbReference>
<dbReference type="PANTHER" id="PTHR44846:SF12">
    <property type="entry name" value="HTH-TYPE TRANSCRIPTIONAL REGULATOR TRER"/>
    <property type="match status" value="1"/>
</dbReference>
<dbReference type="PRINTS" id="PR00035">
    <property type="entry name" value="HTHGNTR"/>
</dbReference>
<dbReference type="InterPro" id="IPR036390">
    <property type="entry name" value="WH_DNA-bd_sf"/>
</dbReference>
<evidence type="ECO:0000256" key="3">
    <source>
        <dbReference type="ARBA" id="ARBA00023163"/>
    </source>
</evidence>
<dbReference type="PANTHER" id="PTHR44846">
    <property type="entry name" value="MANNOSYL-D-GLYCERATE TRANSPORT/METABOLISM SYSTEM REPRESSOR MNGR-RELATED"/>
    <property type="match status" value="1"/>
</dbReference>
<dbReference type="SMART" id="SM00345">
    <property type="entry name" value="HTH_GNTR"/>
    <property type="match status" value="1"/>
</dbReference>
<dbReference type="Pfam" id="PF00392">
    <property type="entry name" value="GntR"/>
    <property type="match status" value="1"/>
</dbReference>
<evidence type="ECO:0000256" key="1">
    <source>
        <dbReference type="ARBA" id="ARBA00023015"/>
    </source>
</evidence>
<dbReference type="GO" id="GO:0003677">
    <property type="term" value="F:DNA binding"/>
    <property type="evidence" value="ECO:0007669"/>
    <property type="project" value="UniProtKB-KW"/>
</dbReference>
<gene>
    <name evidence="5" type="ORF">EubceDRAFT1_1007</name>
</gene>
<evidence type="ECO:0000256" key="2">
    <source>
        <dbReference type="ARBA" id="ARBA00023125"/>
    </source>
</evidence>
<dbReference type="SUPFAM" id="SSF46785">
    <property type="entry name" value="Winged helix' DNA-binding domain"/>
    <property type="match status" value="1"/>
</dbReference>
<dbReference type="InterPro" id="IPR036388">
    <property type="entry name" value="WH-like_DNA-bd_sf"/>
</dbReference>
<dbReference type="SMART" id="SM00866">
    <property type="entry name" value="UTRA"/>
    <property type="match status" value="1"/>
</dbReference>
<dbReference type="AlphaFoldDB" id="I5ASQ9"/>
<evidence type="ECO:0000313" key="5">
    <source>
        <dbReference type="EMBL" id="EIM56832.1"/>
    </source>
</evidence>
<keyword evidence="6" id="KW-1185">Reference proteome</keyword>
<keyword evidence="1" id="KW-0805">Transcription regulation</keyword>
<dbReference type="STRING" id="633697.EubceDRAFT1_1007"/>